<keyword evidence="6" id="KW-0496">Mitochondrion</keyword>
<evidence type="ECO:0000256" key="5">
    <source>
        <dbReference type="ARBA" id="ARBA00022824"/>
    </source>
</evidence>
<comment type="caution">
    <text evidence="9">The sequence shown here is derived from an EMBL/GenBank/DDBJ whole genome shotgun (WGS) entry which is preliminary data.</text>
</comment>
<dbReference type="PANTHER" id="PTHR48182">
    <property type="entry name" value="PROTEIN SERAC1"/>
    <property type="match status" value="1"/>
</dbReference>
<organism evidence="9 10">
    <name type="scientific">Tothia fuscella</name>
    <dbReference type="NCBI Taxonomy" id="1048955"/>
    <lineage>
        <taxon>Eukaryota</taxon>
        <taxon>Fungi</taxon>
        <taxon>Dikarya</taxon>
        <taxon>Ascomycota</taxon>
        <taxon>Pezizomycotina</taxon>
        <taxon>Dothideomycetes</taxon>
        <taxon>Pleosporomycetidae</taxon>
        <taxon>Venturiales</taxon>
        <taxon>Cylindrosympodiaceae</taxon>
        <taxon>Tothia</taxon>
    </lineage>
</organism>
<dbReference type="InterPro" id="IPR029058">
    <property type="entry name" value="AB_hydrolase_fold"/>
</dbReference>
<dbReference type="OrthoDB" id="5086500at2759"/>
<keyword evidence="10" id="KW-1185">Reference proteome</keyword>
<dbReference type="AlphaFoldDB" id="A0A9P4TUK3"/>
<evidence type="ECO:0000256" key="6">
    <source>
        <dbReference type="ARBA" id="ARBA00023128"/>
    </source>
</evidence>
<evidence type="ECO:0000313" key="9">
    <source>
        <dbReference type="EMBL" id="KAF2425307.1"/>
    </source>
</evidence>
<comment type="subcellular location">
    <subcellularLocation>
        <location evidence="2">Endoplasmic reticulum</location>
    </subcellularLocation>
    <subcellularLocation>
        <location evidence="3">Membrane</location>
    </subcellularLocation>
    <subcellularLocation>
        <location evidence="1">Mitochondrion</location>
    </subcellularLocation>
</comment>
<dbReference type="GO" id="GO:0016020">
    <property type="term" value="C:membrane"/>
    <property type="evidence" value="ECO:0007669"/>
    <property type="project" value="UniProtKB-SubCell"/>
</dbReference>
<feature type="domain" description="DUF676" evidence="8">
    <location>
        <begin position="28"/>
        <end position="168"/>
    </location>
</feature>
<comment type="similarity">
    <text evidence="4">Belongs to the putative lipase ROG1 family.</text>
</comment>
<dbReference type="Proteomes" id="UP000800235">
    <property type="component" value="Unassembled WGS sequence"/>
</dbReference>
<evidence type="ECO:0000256" key="2">
    <source>
        <dbReference type="ARBA" id="ARBA00004240"/>
    </source>
</evidence>
<proteinExistence type="inferred from homology"/>
<dbReference type="InterPro" id="IPR007751">
    <property type="entry name" value="DUF676_lipase-like"/>
</dbReference>
<evidence type="ECO:0000256" key="1">
    <source>
        <dbReference type="ARBA" id="ARBA00004173"/>
    </source>
</evidence>
<accession>A0A9P4TUK3</accession>
<reference evidence="9" key="1">
    <citation type="journal article" date="2020" name="Stud. Mycol.">
        <title>101 Dothideomycetes genomes: a test case for predicting lifestyles and emergence of pathogens.</title>
        <authorList>
            <person name="Haridas S."/>
            <person name="Albert R."/>
            <person name="Binder M."/>
            <person name="Bloem J."/>
            <person name="Labutti K."/>
            <person name="Salamov A."/>
            <person name="Andreopoulos B."/>
            <person name="Baker S."/>
            <person name="Barry K."/>
            <person name="Bills G."/>
            <person name="Bluhm B."/>
            <person name="Cannon C."/>
            <person name="Castanera R."/>
            <person name="Culley D."/>
            <person name="Daum C."/>
            <person name="Ezra D."/>
            <person name="Gonzalez J."/>
            <person name="Henrissat B."/>
            <person name="Kuo A."/>
            <person name="Liang C."/>
            <person name="Lipzen A."/>
            <person name="Lutzoni F."/>
            <person name="Magnuson J."/>
            <person name="Mondo S."/>
            <person name="Nolan M."/>
            <person name="Ohm R."/>
            <person name="Pangilinan J."/>
            <person name="Park H.-J."/>
            <person name="Ramirez L."/>
            <person name="Alfaro M."/>
            <person name="Sun H."/>
            <person name="Tritt A."/>
            <person name="Yoshinaga Y."/>
            <person name="Zwiers L.-H."/>
            <person name="Turgeon B."/>
            <person name="Goodwin S."/>
            <person name="Spatafora J."/>
            <person name="Crous P."/>
            <person name="Grigoriev I."/>
        </authorList>
    </citation>
    <scope>NUCLEOTIDE SEQUENCE</scope>
    <source>
        <strain evidence="9">CBS 130266</strain>
    </source>
</reference>
<dbReference type="Gene3D" id="3.40.50.1820">
    <property type="entry name" value="alpha/beta hydrolase"/>
    <property type="match status" value="1"/>
</dbReference>
<name>A0A9P4TUK3_9PEZI</name>
<evidence type="ECO:0000313" key="10">
    <source>
        <dbReference type="Proteomes" id="UP000800235"/>
    </source>
</evidence>
<evidence type="ECO:0000259" key="8">
    <source>
        <dbReference type="Pfam" id="PF05057"/>
    </source>
</evidence>
<keyword evidence="5" id="KW-0256">Endoplasmic reticulum</keyword>
<dbReference type="InterPro" id="IPR052374">
    <property type="entry name" value="SERAC1"/>
</dbReference>
<evidence type="ECO:0000256" key="4">
    <source>
        <dbReference type="ARBA" id="ARBA00007920"/>
    </source>
</evidence>
<dbReference type="GO" id="GO:0005739">
    <property type="term" value="C:mitochondrion"/>
    <property type="evidence" value="ECO:0007669"/>
    <property type="project" value="UniProtKB-SubCell"/>
</dbReference>
<dbReference type="Pfam" id="PF05057">
    <property type="entry name" value="DUF676"/>
    <property type="match status" value="1"/>
</dbReference>
<dbReference type="PANTHER" id="PTHR48182:SF2">
    <property type="entry name" value="PROTEIN SERAC1"/>
    <property type="match status" value="1"/>
</dbReference>
<evidence type="ECO:0000256" key="3">
    <source>
        <dbReference type="ARBA" id="ARBA00004370"/>
    </source>
</evidence>
<dbReference type="SUPFAM" id="SSF53474">
    <property type="entry name" value="alpha/beta-Hydrolases"/>
    <property type="match status" value="1"/>
</dbReference>
<protein>
    <recommendedName>
        <fullName evidence="8">DUF676 domain-containing protein</fullName>
    </recommendedName>
</protein>
<dbReference type="GO" id="GO:0005783">
    <property type="term" value="C:endoplasmic reticulum"/>
    <property type="evidence" value="ECO:0007669"/>
    <property type="project" value="UniProtKB-SubCell"/>
</dbReference>
<keyword evidence="7" id="KW-0472">Membrane</keyword>
<sequence>MGESVESQIFGIKEIYCPPVGVDPEIDIVAVHGLNGDALKTWTSPKSKICWLNDPDLLPKYMMKARILVWGYNANICSLGGKETARDRVLQHAQTLIQDLSADRNLENATEKPIIFLCASLGGIIVKRALAYSESRHGPKTSHLHSIYISTYGLLFFGTPHHGSSKAHLLSSLTKLACLAPSRGLQIEPALLQALKTESETLQNITDQFVPLMSRFRIVFYWETQKTDLGYTKDYIVEQTSAAPCMESTTSAGIAADHKGMCRFDSKSDQAFRNVVSELKRWGEEAPGVIGDRWVKSRRALKEERRDESEELLRGEHGIPERRDRSKNLLIEEPRVCPDVFFRRERDRSETIDSYLS</sequence>
<dbReference type="EMBL" id="MU007070">
    <property type="protein sequence ID" value="KAF2425307.1"/>
    <property type="molecule type" value="Genomic_DNA"/>
</dbReference>
<evidence type="ECO:0000256" key="7">
    <source>
        <dbReference type="ARBA" id="ARBA00023136"/>
    </source>
</evidence>
<gene>
    <name evidence="9" type="ORF">EJ08DRAFT_672080</name>
</gene>